<dbReference type="OrthoDB" id="1495534at2"/>
<keyword evidence="2" id="KW-1185">Reference proteome</keyword>
<dbReference type="AlphaFoldDB" id="A0A1H2PQ50"/>
<reference evidence="2" key="1">
    <citation type="submission" date="2016-09" db="EMBL/GenBank/DDBJ databases">
        <authorList>
            <person name="Varghese N."/>
            <person name="Submissions S."/>
        </authorList>
    </citation>
    <scope>NUCLEOTIDE SEQUENCE [LARGE SCALE GENOMIC DNA]</scope>
    <source>
        <strain evidence="2">JS23</strain>
    </source>
</reference>
<accession>A0A1H2PQ50</accession>
<name>A0A1H2PQ50_9BURK</name>
<dbReference type="Proteomes" id="UP000243719">
    <property type="component" value="Unassembled WGS sequence"/>
</dbReference>
<dbReference type="RefSeq" id="WP_091908354.1">
    <property type="nucleotide sequence ID" value="NZ_FNLO01000006.1"/>
</dbReference>
<evidence type="ECO:0000313" key="2">
    <source>
        <dbReference type="Proteomes" id="UP000243719"/>
    </source>
</evidence>
<proteinExistence type="predicted"/>
<dbReference type="STRING" id="1770053.SAMN05216551_106169"/>
<evidence type="ECO:0000313" key="1">
    <source>
        <dbReference type="EMBL" id="SDV48922.1"/>
    </source>
</evidence>
<dbReference type="EMBL" id="FNLO01000006">
    <property type="protein sequence ID" value="SDV48922.1"/>
    <property type="molecule type" value="Genomic_DNA"/>
</dbReference>
<sequence length="72" mass="7753">MSDPATACRHCARWADDRAMLEARIPGLASFGSAYGATVGESRLCLLHDQLVMPRDHCRDFTSRAAAAESAS</sequence>
<protein>
    <submittedName>
        <fullName evidence="1">Uncharacterized protein</fullName>
    </submittedName>
</protein>
<gene>
    <name evidence="1" type="ORF">SAMN05216551_106169</name>
</gene>
<organism evidence="1 2">
    <name type="scientific">Chitinasiproducens palmae</name>
    <dbReference type="NCBI Taxonomy" id="1770053"/>
    <lineage>
        <taxon>Bacteria</taxon>
        <taxon>Pseudomonadati</taxon>
        <taxon>Pseudomonadota</taxon>
        <taxon>Betaproteobacteria</taxon>
        <taxon>Burkholderiales</taxon>
        <taxon>Burkholderiaceae</taxon>
        <taxon>Chitinasiproducens</taxon>
    </lineage>
</organism>